<dbReference type="PANTHER" id="PTHR30472">
    <property type="entry name" value="FERRIC ENTEROBACTIN TRANSPORT SYSTEM PERMEASE PROTEIN"/>
    <property type="match status" value="1"/>
</dbReference>
<feature type="transmembrane region" description="Helical" evidence="8">
    <location>
        <begin position="272"/>
        <end position="290"/>
    </location>
</feature>
<evidence type="ECO:0000256" key="5">
    <source>
        <dbReference type="ARBA" id="ARBA00022692"/>
    </source>
</evidence>
<keyword evidence="10" id="KW-1185">Reference proteome</keyword>
<evidence type="ECO:0000313" key="10">
    <source>
        <dbReference type="Proteomes" id="UP000199514"/>
    </source>
</evidence>
<feature type="transmembrane region" description="Helical" evidence="8">
    <location>
        <begin position="181"/>
        <end position="203"/>
    </location>
</feature>
<feature type="transmembrane region" description="Helical" evidence="8">
    <location>
        <begin position="230"/>
        <end position="260"/>
    </location>
</feature>
<comment type="subcellular location">
    <subcellularLocation>
        <location evidence="1">Cell membrane</location>
        <topology evidence="1">Multi-pass membrane protein</topology>
    </subcellularLocation>
</comment>
<sequence length="324" mass="34885">MLLAVATLAVLYVGLHVGSFSTDFRTLWQIVQHYDSTDSAQLAIIELRLPRMLMALLSGGTLALSGYLLQILINNPLTDSYTLGASSGASLGINIAYLGAIPMSFAGLYLPILAAFVGALGVTLLVVAIARNHQSVSQLLLAGITISALANSFISLISYLSDSDGKIRNIIYWTMGSFENARWSYLPSLAIALAVSIVLFIIYQKHLFVLMLGQSRAGHLGLSVRQLRRIILISATLLTALAVAFSGTIGFVGLIIPHFIRSLLGANGKYNALWVAWTGGLFLMACDVISRMLYPPAGLPIGIITSFVGIPFFVYLLLKRKSSF</sequence>
<comment type="similarity">
    <text evidence="2">Belongs to the binding-protein-dependent transport system permease family. FecCD subfamily.</text>
</comment>
<dbReference type="GO" id="GO:0033214">
    <property type="term" value="P:siderophore-iron import into cell"/>
    <property type="evidence" value="ECO:0007669"/>
    <property type="project" value="TreeGrafter"/>
</dbReference>
<keyword evidence="4" id="KW-1003">Cell membrane</keyword>
<dbReference type="FunFam" id="1.10.3470.10:FF:000001">
    <property type="entry name" value="Vitamin B12 ABC transporter permease BtuC"/>
    <property type="match status" value="1"/>
</dbReference>
<feature type="transmembrane region" description="Helical" evidence="8">
    <location>
        <begin position="81"/>
        <end position="100"/>
    </location>
</feature>
<protein>
    <submittedName>
        <fullName evidence="9">Iron complex transport system permease protein</fullName>
    </submittedName>
</protein>
<feature type="transmembrane region" description="Helical" evidence="8">
    <location>
        <begin position="297"/>
        <end position="318"/>
    </location>
</feature>
<dbReference type="InterPro" id="IPR000522">
    <property type="entry name" value="ABC_transptr_permease_BtuC"/>
</dbReference>
<evidence type="ECO:0000256" key="1">
    <source>
        <dbReference type="ARBA" id="ARBA00004651"/>
    </source>
</evidence>
<name>A0A1I1KYV3_9BACT</name>
<dbReference type="GO" id="GO:0022857">
    <property type="term" value="F:transmembrane transporter activity"/>
    <property type="evidence" value="ECO:0007669"/>
    <property type="project" value="InterPro"/>
</dbReference>
<keyword evidence="6 8" id="KW-1133">Transmembrane helix</keyword>
<evidence type="ECO:0000256" key="3">
    <source>
        <dbReference type="ARBA" id="ARBA00022448"/>
    </source>
</evidence>
<feature type="transmembrane region" description="Helical" evidence="8">
    <location>
        <begin position="52"/>
        <end position="69"/>
    </location>
</feature>
<keyword evidence="7 8" id="KW-0472">Membrane</keyword>
<evidence type="ECO:0000313" key="9">
    <source>
        <dbReference type="EMBL" id="SFC63888.1"/>
    </source>
</evidence>
<dbReference type="STRING" id="927664.SAMN05421780_107195"/>
<proteinExistence type="inferred from homology"/>
<dbReference type="EMBL" id="FOLE01000007">
    <property type="protein sequence ID" value="SFC63888.1"/>
    <property type="molecule type" value="Genomic_DNA"/>
</dbReference>
<evidence type="ECO:0000256" key="8">
    <source>
        <dbReference type="SAM" id="Phobius"/>
    </source>
</evidence>
<dbReference type="GO" id="GO:0005886">
    <property type="term" value="C:plasma membrane"/>
    <property type="evidence" value="ECO:0007669"/>
    <property type="project" value="UniProtKB-SubCell"/>
</dbReference>
<gene>
    <name evidence="9" type="ORF">SAMN05421780_107195</name>
</gene>
<evidence type="ECO:0000256" key="2">
    <source>
        <dbReference type="ARBA" id="ARBA00007935"/>
    </source>
</evidence>
<evidence type="ECO:0000256" key="4">
    <source>
        <dbReference type="ARBA" id="ARBA00022475"/>
    </source>
</evidence>
<feature type="transmembrane region" description="Helical" evidence="8">
    <location>
        <begin position="106"/>
        <end position="127"/>
    </location>
</feature>
<keyword evidence="5 8" id="KW-0812">Transmembrane</keyword>
<dbReference type="SUPFAM" id="SSF81345">
    <property type="entry name" value="ABC transporter involved in vitamin B12 uptake, BtuC"/>
    <property type="match status" value="1"/>
</dbReference>
<reference evidence="9 10" key="1">
    <citation type="submission" date="2016-10" db="EMBL/GenBank/DDBJ databases">
        <authorList>
            <person name="de Groot N.N."/>
        </authorList>
    </citation>
    <scope>NUCLEOTIDE SEQUENCE [LARGE SCALE GENOMIC DNA]</scope>
    <source>
        <strain evidence="9 10">DSM 6793</strain>
    </source>
</reference>
<dbReference type="CDD" id="cd06550">
    <property type="entry name" value="TM_ABC_iron-siderophores_like"/>
    <property type="match status" value="1"/>
</dbReference>
<dbReference type="Pfam" id="PF01032">
    <property type="entry name" value="FecCD"/>
    <property type="match status" value="1"/>
</dbReference>
<organism evidence="9 10">
    <name type="scientific">Flexibacter flexilis DSM 6793</name>
    <dbReference type="NCBI Taxonomy" id="927664"/>
    <lineage>
        <taxon>Bacteria</taxon>
        <taxon>Pseudomonadati</taxon>
        <taxon>Bacteroidota</taxon>
        <taxon>Cytophagia</taxon>
        <taxon>Cytophagales</taxon>
        <taxon>Flexibacteraceae</taxon>
        <taxon>Flexibacter</taxon>
    </lineage>
</organism>
<evidence type="ECO:0000256" key="6">
    <source>
        <dbReference type="ARBA" id="ARBA00022989"/>
    </source>
</evidence>
<dbReference type="AlphaFoldDB" id="A0A1I1KYV3"/>
<feature type="transmembrane region" description="Helical" evidence="8">
    <location>
        <begin position="139"/>
        <end position="161"/>
    </location>
</feature>
<dbReference type="Proteomes" id="UP000199514">
    <property type="component" value="Unassembled WGS sequence"/>
</dbReference>
<dbReference type="Gene3D" id="1.10.3470.10">
    <property type="entry name" value="ABC transporter involved in vitamin B12 uptake, BtuC"/>
    <property type="match status" value="1"/>
</dbReference>
<dbReference type="PANTHER" id="PTHR30472:SF25">
    <property type="entry name" value="ABC TRANSPORTER PERMEASE PROTEIN MJ0876-RELATED"/>
    <property type="match status" value="1"/>
</dbReference>
<accession>A0A1I1KYV3</accession>
<keyword evidence="3" id="KW-0813">Transport</keyword>
<dbReference type="RefSeq" id="WP_091513471.1">
    <property type="nucleotide sequence ID" value="NZ_FOLE01000007.1"/>
</dbReference>
<dbReference type="OrthoDB" id="9811721at2"/>
<evidence type="ECO:0000256" key="7">
    <source>
        <dbReference type="ARBA" id="ARBA00023136"/>
    </source>
</evidence>
<dbReference type="InterPro" id="IPR037294">
    <property type="entry name" value="ABC_BtuC-like"/>
</dbReference>